<organism evidence="2 3">
    <name type="scientific">Parasponia andersonii</name>
    <name type="common">Sponia andersonii</name>
    <dbReference type="NCBI Taxonomy" id="3476"/>
    <lineage>
        <taxon>Eukaryota</taxon>
        <taxon>Viridiplantae</taxon>
        <taxon>Streptophyta</taxon>
        <taxon>Embryophyta</taxon>
        <taxon>Tracheophyta</taxon>
        <taxon>Spermatophyta</taxon>
        <taxon>Magnoliopsida</taxon>
        <taxon>eudicotyledons</taxon>
        <taxon>Gunneridae</taxon>
        <taxon>Pentapetalae</taxon>
        <taxon>rosids</taxon>
        <taxon>fabids</taxon>
        <taxon>Rosales</taxon>
        <taxon>Cannabaceae</taxon>
        <taxon>Parasponia</taxon>
    </lineage>
</organism>
<reference evidence="3" key="1">
    <citation type="submission" date="2016-06" db="EMBL/GenBank/DDBJ databases">
        <title>Parallel loss of symbiosis genes in relatives of nitrogen-fixing non-legume Parasponia.</title>
        <authorList>
            <person name="Van Velzen R."/>
            <person name="Holmer R."/>
            <person name="Bu F."/>
            <person name="Rutten L."/>
            <person name="Van Zeijl A."/>
            <person name="Liu W."/>
            <person name="Santuari L."/>
            <person name="Cao Q."/>
            <person name="Sharma T."/>
            <person name="Shen D."/>
            <person name="Roswanjaya Y."/>
            <person name="Wardhani T."/>
            <person name="Kalhor M.S."/>
            <person name="Jansen J."/>
            <person name="Van den Hoogen J."/>
            <person name="Gungor B."/>
            <person name="Hartog M."/>
            <person name="Hontelez J."/>
            <person name="Verver J."/>
            <person name="Yang W.-C."/>
            <person name="Schijlen E."/>
            <person name="Repin R."/>
            <person name="Schilthuizen M."/>
            <person name="Schranz E."/>
            <person name="Heidstra R."/>
            <person name="Miyata K."/>
            <person name="Fedorova E."/>
            <person name="Kohlen W."/>
            <person name="Bisseling T."/>
            <person name="Smit S."/>
            <person name="Geurts R."/>
        </authorList>
    </citation>
    <scope>NUCLEOTIDE SEQUENCE [LARGE SCALE GENOMIC DNA]</scope>
    <source>
        <strain evidence="3">cv. WU1-14</strain>
    </source>
</reference>
<evidence type="ECO:0000313" key="2">
    <source>
        <dbReference type="EMBL" id="PON54049.1"/>
    </source>
</evidence>
<proteinExistence type="predicted"/>
<feature type="compositionally biased region" description="Basic and acidic residues" evidence="1">
    <location>
        <begin position="1"/>
        <end position="10"/>
    </location>
</feature>
<dbReference type="OrthoDB" id="10406456at2759"/>
<name>A0A2P5BZ60_PARAD</name>
<keyword evidence="3" id="KW-1185">Reference proteome</keyword>
<comment type="caution">
    <text evidence="2">The sequence shown here is derived from an EMBL/GenBank/DDBJ whole genome shotgun (WGS) entry which is preliminary data.</text>
</comment>
<dbReference type="EMBL" id="JXTB01000199">
    <property type="protein sequence ID" value="PON54049.1"/>
    <property type="molecule type" value="Genomic_DNA"/>
</dbReference>
<gene>
    <name evidence="2" type="ORF">PanWU01x14_197790</name>
</gene>
<accession>A0A2P5BZ60</accession>
<sequence length="59" mass="6840">MRLSKVEGKYHKPLANQPTNEPGWLLQMTLLYPAPLLMDMPRTESTKSKRLRAVRHDPP</sequence>
<feature type="region of interest" description="Disordered" evidence="1">
    <location>
        <begin position="1"/>
        <end position="20"/>
    </location>
</feature>
<dbReference type="AlphaFoldDB" id="A0A2P5BZ60"/>
<evidence type="ECO:0000313" key="3">
    <source>
        <dbReference type="Proteomes" id="UP000237105"/>
    </source>
</evidence>
<dbReference type="Proteomes" id="UP000237105">
    <property type="component" value="Unassembled WGS sequence"/>
</dbReference>
<evidence type="ECO:0000256" key="1">
    <source>
        <dbReference type="SAM" id="MobiDB-lite"/>
    </source>
</evidence>
<protein>
    <submittedName>
        <fullName evidence="2">Uncharacterized protein</fullName>
    </submittedName>
</protein>